<name>A0A1G9BYY0_9RHOB</name>
<gene>
    <name evidence="3" type="ORF">SAMN04487971_10130</name>
</gene>
<keyword evidence="2" id="KW-0812">Transmembrane</keyword>
<dbReference type="RefSeq" id="WP_090751425.1">
    <property type="nucleotide sequence ID" value="NZ_FNGE01000001.1"/>
</dbReference>
<keyword evidence="2" id="KW-0472">Membrane</keyword>
<protein>
    <submittedName>
        <fullName evidence="3">Uncharacterized protein</fullName>
    </submittedName>
</protein>
<evidence type="ECO:0000256" key="1">
    <source>
        <dbReference type="SAM" id="MobiDB-lite"/>
    </source>
</evidence>
<reference evidence="4" key="1">
    <citation type="submission" date="2016-10" db="EMBL/GenBank/DDBJ databases">
        <authorList>
            <person name="Varghese N."/>
            <person name="Submissions S."/>
        </authorList>
    </citation>
    <scope>NUCLEOTIDE SEQUENCE [LARGE SCALE GENOMIC DNA]</scope>
    <source>
        <strain evidence="4">CGMCC 1.7655</strain>
    </source>
</reference>
<feature type="transmembrane region" description="Helical" evidence="2">
    <location>
        <begin position="36"/>
        <end position="60"/>
    </location>
</feature>
<organism evidence="3 4">
    <name type="scientific">Paracoccus chinensis</name>
    <dbReference type="NCBI Taxonomy" id="525640"/>
    <lineage>
        <taxon>Bacteria</taxon>
        <taxon>Pseudomonadati</taxon>
        <taxon>Pseudomonadota</taxon>
        <taxon>Alphaproteobacteria</taxon>
        <taxon>Rhodobacterales</taxon>
        <taxon>Paracoccaceae</taxon>
        <taxon>Paracoccus</taxon>
    </lineage>
</organism>
<dbReference type="STRING" id="525640.SAMN04487971_10130"/>
<accession>A0A1G9BYY0</accession>
<evidence type="ECO:0000256" key="2">
    <source>
        <dbReference type="SAM" id="Phobius"/>
    </source>
</evidence>
<dbReference type="Proteomes" id="UP000199555">
    <property type="component" value="Unassembled WGS sequence"/>
</dbReference>
<keyword evidence="4" id="KW-1185">Reference proteome</keyword>
<feature type="transmembrane region" description="Helical" evidence="2">
    <location>
        <begin position="80"/>
        <end position="106"/>
    </location>
</feature>
<feature type="compositionally biased region" description="Low complexity" evidence="1">
    <location>
        <begin position="10"/>
        <end position="21"/>
    </location>
</feature>
<sequence>MNRRQRSGRGRWQGQGPERLGLRLPRPRFRQAKPRSLAGIVALVLAGLPLASFLCIAVGIVPAVPAAAWAGTPADVVRLIALMSIAFWHAAVVWTVLLAALGLWALSR</sequence>
<evidence type="ECO:0000313" key="4">
    <source>
        <dbReference type="Proteomes" id="UP000199555"/>
    </source>
</evidence>
<keyword evidence="2" id="KW-1133">Transmembrane helix</keyword>
<proteinExistence type="predicted"/>
<feature type="region of interest" description="Disordered" evidence="1">
    <location>
        <begin position="1"/>
        <end position="21"/>
    </location>
</feature>
<dbReference type="AlphaFoldDB" id="A0A1G9BYY0"/>
<dbReference type="EMBL" id="FNGE01000001">
    <property type="protein sequence ID" value="SDK44627.1"/>
    <property type="molecule type" value="Genomic_DNA"/>
</dbReference>
<evidence type="ECO:0000313" key="3">
    <source>
        <dbReference type="EMBL" id="SDK44627.1"/>
    </source>
</evidence>